<keyword evidence="3 4" id="KW-0408">Iron</keyword>
<keyword evidence="7" id="KW-1185">Reference proteome</keyword>
<dbReference type="AlphaFoldDB" id="A0A150XXE9"/>
<evidence type="ECO:0000256" key="4">
    <source>
        <dbReference type="PROSITE-ProRule" id="PRU00433"/>
    </source>
</evidence>
<comment type="caution">
    <text evidence="6">The sequence shown here is derived from an EMBL/GenBank/DDBJ whole genome shotgun (WGS) entry which is preliminary data.</text>
</comment>
<dbReference type="RefSeq" id="WP_068409934.1">
    <property type="nucleotide sequence ID" value="NZ_LRDB01000001.1"/>
</dbReference>
<evidence type="ECO:0000256" key="3">
    <source>
        <dbReference type="ARBA" id="ARBA00023004"/>
    </source>
</evidence>
<dbReference type="GO" id="GO:0020037">
    <property type="term" value="F:heme binding"/>
    <property type="evidence" value="ECO:0007669"/>
    <property type="project" value="InterPro"/>
</dbReference>
<dbReference type="PROSITE" id="PS51257">
    <property type="entry name" value="PROKAR_LIPOPROTEIN"/>
    <property type="match status" value="1"/>
</dbReference>
<dbReference type="PANTHER" id="PTHR35008:SF4">
    <property type="entry name" value="BLL4482 PROTEIN"/>
    <property type="match status" value="1"/>
</dbReference>
<dbReference type="Proteomes" id="UP000075615">
    <property type="component" value="Unassembled WGS sequence"/>
</dbReference>
<dbReference type="Pfam" id="PF00034">
    <property type="entry name" value="Cytochrom_C"/>
    <property type="match status" value="1"/>
</dbReference>
<dbReference type="EMBL" id="LRDB01000001">
    <property type="protein sequence ID" value="KYG83305.1"/>
    <property type="molecule type" value="Genomic_DNA"/>
</dbReference>
<gene>
    <name evidence="6" type="ORF">AWN68_00375</name>
</gene>
<keyword evidence="2 4" id="KW-0479">Metal-binding</keyword>
<dbReference type="PROSITE" id="PS51007">
    <property type="entry name" value="CYTC"/>
    <property type="match status" value="1"/>
</dbReference>
<dbReference type="InterPro" id="IPR051459">
    <property type="entry name" value="Cytochrome_c-type_DH"/>
</dbReference>
<reference evidence="6 7" key="1">
    <citation type="submission" date="2016-01" db="EMBL/GenBank/DDBJ databases">
        <title>Genome sequencing of Roseivirga echinicomitans KMM 6058.</title>
        <authorList>
            <person name="Selvaratnam C."/>
            <person name="Thevarajoo S."/>
            <person name="Goh K.M."/>
            <person name="Ee R."/>
            <person name="Chan K.-G."/>
            <person name="Chong C.S."/>
        </authorList>
    </citation>
    <scope>NUCLEOTIDE SEQUENCE [LARGE SCALE GENOMIC DNA]</scope>
    <source>
        <strain evidence="6 7">KMM 6058</strain>
    </source>
</reference>
<name>A0A150XXE9_9BACT</name>
<proteinExistence type="predicted"/>
<evidence type="ECO:0000256" key="2">
    <source>
        <dbReference type="ARBA" id="ARBA00022723"/>
    </source>
</evidence>
<organism evidence="6 7">
    <name type="scientific">Roseivirga echinicomitans</name>
    <dbReference type="NCBI Taxonomy" id="296218"/>
    <lineage>
        <taxon>Bacteria</taxon>
        <taxon>Pseudomonadati</taxon>
        <taxon>Bacteroidota</taxon>
        <taxon>Cytophagia</taxon>
        <taxon>Cytophagales</taxon>
        <taxon>Roseivirgaceae</taxon>
        <taxon>Roseivirga</taxon>
    </lineage>
</organism>
<dbReference type="InterPro" id="IPR009056">
    <property type="entry name" value="Cyt_c-like_dom"/>
</dbReference>
<protein>
    <recommendedName>
        <fullName evidence="5">Cytochrome c domain-containing protein</fullName>
    </recommendedName>
</protein>
<feature type="domain" description="Cytochrome c" evidence="5">
    <location>
        <begin position="42"/>
        <end position="131"/>
    </location>
</feature>
<dbReference type="Gene3D" id="1.10.760.10">
    <property type="entry name" value="Cytochrome c-like domain"/>
    <property type="match status" value="1"/>
</dbReference>
<sequence length="151" mass="16756">MKKQLFIFTFIIGLATSCSGNKVADNEIPSSTLSGFDQKETQYYSNGRRLYKTICQNCHMENGEGLGRLIPPLAKSDYLKNHRADLPRIIKYGLHGPVIVNGIEFNQPMPANPKLTDIEVAEILTYIGNTWGNEVGSFTTEEVISSLSEGQ</sequence>
<dbReference type="STRING" id="296218.AWN68_00375"/>
<dbReference type="InterPro" id="IPR036909">
    <property type="entry name" value="Cyt_c-like_dom_sf"/>
</dbReference>
<dbReference type="SUPFAM" id="SSF46626">
    <property type="entry name" value="Cytochrome c"/>
    <property type="match status" value="1"/>
</dbReference>
<accession>A0A150XXE9</accession>
<evidence type="ECO:0000256" key="1">
    <source>
        <dbReference type="ARBA" id="ARBA00022617"/>
    </source>
</evidence>
<dbReference type="PANTHER" id="PTHR35008">
    <property type="entry name" value="BLL4482 PROTEIN-RELATED"/>
    <property type="match status" value="1"/>
</dbReference>
<keyword evidence="1 4" id="KW-0349">Heme</keyword>
<evidence type="ECO:0000313" key="7">
    <source>
        <dbReference type="Proteomes" id="UP000075615"/>
    </source>
</evidence>
<dbReference type="GO" id="GO:0046872">
    <property type="term" value="F:metal ion binding"/>
    <property type="evidence" value="ECO:0007669"/>
    <property type="project" value="UniProtKB-KW"/>
</dbReference>
<evidence type="ECO:0000259" key="5">
    <source>
        <dbReference type="PROSITE" id="PS51007"/>
    </source>
</evidence>
<dbReference type="OrthoDB" id="9811395at2"/>
<evidence type="ECO:0000313" key="6">
    <source>
        <dbReference type="EMBL" id="KYG83305.1"/>
    </source>
</evidence>
<dbReference type="GO" id="GO:0009055">
    <property type="term" value="F:electron transfer activity"/>
    <property type="evidence" value="ECO:0007669"/>
    <property type="project" value="InterPro"/>
</dbReference>